<proteinExistence type="predicted"/>
<sequence length="198" mass="21383">MPHCFSLSLCLFVQEVKDNNPQLYLPLAASVAHFMWYSPKACSSGAVGFAGRCLEHFCGLAYQSKVSLPAFYSYMEDILLNCFNIGSAFSACGGWGRLVNKGNLCLPLCGWTGMSHNSQLAWCQMLVALAFICNQMDNDEYKLVAPLVPLSTSKRPCSTPSCHSIPHLPTDSAPSTGTSNKPPGNQFLSYGSGCCSSE</sequence>
<gene>
    <name evidence="1" type="ORF">DSO57_1000104</name>
</gene>
<reference evidence="1" key="1">
    <citation type="submission" date="2022-04" db="EMBL/GenBank/DDBJ databases">
        <title>Genome of the entomopathogenic fungus Entomophthora muscae.</title>
        <authorList>
            <person name="Elya C."/>
            <person name="Lovett B.R."/>
            <person name="Lee E."/>
            <person name="Macias A.M."/>
            <person name="Hajek A.E."/>
            <person name="De Bivort B.L."/>
            <person name="Kasson M.T."/>
            <person name="De Fine Licht H.H."/>
            <person name="Stajich J.E."/>
        </authorList>
    </citation>
    <scope>NUCLEOTIDE SEQUENCE</scope>
    <source>
        <strain evidence="1">Berkeley</strain>
    </source>
</reference>
<name>A0ACC2SMC9_9FUNG</name>
<organism evidence="1 2">
    <name type="scientific">Entomophthora muscae</name>
    <dbReference type="NCBI Taxonomy" id="34485"/>
    <lineage>
        <taxon>Eukaryota</taxon>
        <taxon>Fungi</taxon>
        <taxon>Fungi incertae sedis</taxon>
        <taxon>Zoopagomycota</taxon>
        <taxon>Entomophthoromycotina</taxon>
        <taxon>Entomophthoromycetes</taxon>
        <taxon>Entomophthorales</taxon>
        <taxon>Entomophthoraceae</taxon>
        <taxon>Entomophthora</taxon>
    </lineage>
</organism>
<accession>A0ACC2SMC9</accession>
<comment type="caution">
    <text evidence="1">The sequence shown here is derived from an EMBL/GenBank/DDBJ whole genome shotgun (WGS) entry which is preliminary data.</text>
</comment>
<dbReference type="EMBL" id="QTSX02004971">
    <property type="protein sequence ID" value="KAJ9063526.1"/>
    <property type="molecule type" value="Genomic_DNA"/>
</dbReference>
<evidence type="ECO:0000313" key="1">
    <source>
        <dbReference type="EMBL" id="KAJ9063526.1"/>
    </source>
</evidence>
<dbReference type="Proteomes" id="UP001165960">
    <property type="component" value="Unassembled WGS sequence"/>
</dbReference>
<evidence type="ECO:0000313" key="2">
    <source>
        <dbReference type="Proteomes" id="UP001165960"/>
    </source>
</evidence>
<protein>
    <submittedName>
        <fullName evidence="1">Uncharacterized protein</fullName>
    </submittedName>
</protein>
<keyword evidence="2" id="KW-1185">Reference proteome</keyword>